<dbReference type="STRING" id="1121400.SAMN02746065_101360"/>
<keyword evidence="6" id="KW-0813">Transport</keyword>
<feature type="transmembrane region" description="Helical" evidence="7">
    <location>
        <begin position="107"/>
        <end position="132"/>
    </location>
</feature>
<organism evidence="9 10">
    <name type="scientific">Desulfocicer vacuolatum DSM 3385</name>
    <dbReference type="NCBI Taxonomy" id="1121400"/>
    <lineage>
        <taxon>Bacteria</taxon>
        <taxon>Pseudomonadati</taxon>
        <taxon>Thermodesulfobacteriota</taxon>
        <taxon>Desulfobacteria</taxon>
        <taxon>Desulfobacterales</taxon>
        <taxon>Desulfobacteraceae</taxon>
        <taxon>Desulfocicer</taxon>
    </lineage>
</organism>
<reference evidence="9 10" key="1">
    <citation type="submission" date="2017-04" db="EMBL/GenBank/DDBJ databases">
        <authorList>
            <person name="Afonso C.L."/>
            <person name="Miller P.J."/>
            <person name="Scott M.A."/>
            <person name="Spackman E."/>
            <person name="Goraichik I."/>
            <person name="Dimitrov K.M."/>
            <person name="Suarez D.L."/>
            <person name="Swayne D.E."/>
        </authorList>
    </citation>
    <scope>NUCLEOTIDE SEQUENCE [LARGE SCALE GENOMIC DNA]</scope>
    <source>
        <strain evidence="9 10">DSM 3385</strain>
    </source>
</reference>
<dbReference type="GO" id="GO:0005886">
    <property type="term" value="C:plasma membrane"/>
    <property type="evidence" value="ECO:0007669"/>
    <property type="project" value="UniProtKB-SubCell"/>
</dbReference>
<evidence type="ECO:0000256" key="7">
    <source>
        <dbReference type="SAM" id="Phobius"/>
    </source>
</evidence>
<evidence type="ECO:0000256" key="6">
    <source>
        <dbReference type="RuleBase" id="RU004057"/>
    </source>
</evidence>
<keyword evidence="10" id="KW-1185">Reference proteome</keyword>
<evidence type="ECO:0000313" key="10">
    <source>
        <dbReference type="Proteomes" id="UP000192418"/>
    </source>
</evidence>
<dbReference type="InterPro" id="IPR050790">
    <property type="entry name" value="ExbB/TolQ_transport"/>
</dbReference>
<name>A0A1W1YTR5_9BACT</name>
<evidence type="ECO:0000256" key="3">
    <source>
        <dbReference type="ARBA" id="ARBA00022692"/>
    </source>
</evidence>
<feature type="transmembrane region" description="Helical" evidence="7">
    <location>
        <begin position="12"/>
        <end position="34"/>
    </location>
</feature>
<comment type="subcellular location">
    <subcellularLocation>
        <location evidence="1">Cell membrane</location>
        <topology evidence="1">Multi-pass membrane protein</topology>
    </subcellularLocation>
    <subcellularLocation>
        <location evidence="6">Membrane</location>
        <topology evidence="6">Multi-pass membrane protein</topology>
    </subcellularLocation>
</comment>
<keyword evidence="3 7" id="KW-0812">Transmembrane</keyword>
<dbReference type="OrthoDB" id="9809716at2"/>
<dbReference type="GO" id="GO:0017038">
    <property type="term" value="P:protein import"/>
    <property type="evidence" value="ECO:0007669"/>
    <property type="project" value="TreeGrafter"/>
</dbReference>
<dbReference type="EMBL" id="FWXY01000001">
    <property type="protein sequence ID" value="SMC39526.1"/>
    <property type="molecule type" value="Genomic_DNA"/>
</dbReference>
<proteinExistence type="inferred from homology"/>
<dbReference type="InterPro" id="IPR002898">
    <property type="entry name" value="MotA_ExbB_proton_chnl"/>
</dbReference>
<accession>A0A1W1YTR5</accession>
<evidence type="ECO:0000256" key="2">
    <source>
        <dbReference type="ARBA" id="ARBA00022475"/>
    </source>
</evidence>
<evidence type="ECO:0000256" key="5">
    <source>
        <dbReference type="ARBA" id="ARBA00023136"/>
    </source>
</evidence>
<comment type="similarity">
    <text evidence="6">Belongs to the exbB/tolQ family.</text>
</comment>
<keyword evidence="6" id="KW-0653">Protein transport</keyword>
<keyword evidence="2" id="KW-1003">Cell membrane</keyword>
<dbReference type="Proteomes" id="UP000192418">
    <property type="component" value="Unassembled WGS sequence"/>
</dbReference>
<dbReference type="AlphaFoldDB" id="A0A1W1YTR5"/>
<protein>
    <submittedName>
        <fullName evidence="9">Outer membrane transport energization protein ExbB</fullName>
    </submittedName>
</protein>
<keyword evidence="5 7" id="KW-0472">Membrane</keyword>
<keyword evidence="4 7" id="KW-1133">Transmembrane helix</keyword>
<evidence type="ECO:0000313" key="9">
    <source>
        <dbReference type="EMBL" id="SMC39526.1"/>
    </source>
</evidence>
<evidence type="ECO:0000259" key="8">
    <source>
        <dbReference type="Pfam" id="PF01618"/>
    </source>
</evidence>
<dbReference type="PANTHER" id="PTHR30625">
    <property type="entry name" value="PROTEIN TOLQ"/>
    <property type="match status" value="1"/>
</dbReference>
<evidence type="ECO:0000256" key="4">
    <source>
        <dbReference type="ARBA" id="ARBA00022989"/>
    </source>
</evidence>
<evidence type="ECO:0000256" key="1">
    <source>
        <dbReference type="ARBA" id="ARBA00004651"/>
    </source>
</evidence>
<gene>
    <name evidence="9" type="ORF">SAMN02746065_101360</name>
</gene>
<dbReference type="PANTHER" id="PTHR30625:SF11">
    <property type="entry name" value="MOTA_TOLQ_EXBB PROTON CHANNEL DOMAIN-CONTAINING PROTEIN"/>
    <property type="match status" value="1"/>
</dbReference>
<feature type="transmembrane region" description="Helical" evidence="7">
    <location>
        <begin position="152"/>
        <end position="176"/>
    </location>
</feature>
<dbReference type="Pfam" id="PF01618">
    <property type="entry name" value="MotA_ExbB"/>
    <property type="match status" value="1"/>
</dbReference>
<feature type="domain" description="MotA/TolQ/ExbB proton channel" evidence="8">
    <location>
        <begin position="87"/>
        <end position="187"/>
    </location>
</feature>
<sequence length="198" mass="22035">MDEFLFHMESYIRSGGVVMVPILGVSFIMWMLIINRVYVMRKLFVKNIPRAEAGELVKENRMPPKKYQGANSLLVREFLSSRTGDRQLDGYILDETVLRLVMEMDRYLALIAVLSGVAPLLGLLGTVVGMMATFDVITVFGTGNAKAMAGGISVALITTQTGLLVSIPGLYMSGFLNRRAHNLKHRISATGMYLRRFL</sequence>